<accession>A0A0C5IYA3</accession>
<reference evidence="2 3" key="1">
    <citation type="journal article" date="2015" name="Genome Announc.">
        <title>Complete Genome Sequence of a Novel Bacterium within the Family Rhodocyclaceae That Degrades Polycyclic Aromatic Hydrocarbons.</title>
        <authorList>
            <person name="Singleton D.R."/>
            <person name="Dickey A.N."/>
            <person name="Scholl E.H."/>
            <person name="Wright F.A."/>
            <person name="Aitken M.D."/>
        </authorList>
    </citation>
    <scope>NUCLEOTIDE SEQUENCE [LARGE SCALE GENOMIC DNA]</scope>
    <source>
        <strain evidence="3">PG1-Ca6</strain>
    </source>
</reference>
<keyword evidence="3" id="KW-1185">Reference proteome</keyword>
<dbReference type="RefSeq" id="WP_202635951.1">
    <property type="nucleotide sequence ID" value="NZ_CP010554.1"/>
</dbReference>
<evidence type="ECO:0000313" key="3">
    <source>
        <dbReference type="Proteomes" id="UP000061603"/>
    </source>
</evidence>
<dbReference type="EMBL" id="CP010554">
    <property type="protein sequence ID" value="AJP47702.1"/>
    <property type="molecule type" value="Genomic_DNA"/>
</dbReference>
<organism evidence="2 3">
    <name type="scientific">Rugosibacter aromaticivorans</name>
    <dbReference type="NCBI Taxonomy" id="1565605"/>
    <lineage>
        <taxon>Bacteria</taxon>
        <taxon>Pseudomonadati</taxon>
        <taxon>Pseudomonadota</taxon>
        <taxon>Betaproteobacteria</taxon>
        <taxon>Nitrosomonadales</taxon>
        <taxon>Sterolibacteriaceae</taxon>
        <taxon>Rugosibacter</taxon>
    </lineage>
</organism>
<dbReference type="PATRIC" id="fig|1565605.3.peg.615"/>
<dbReference type="KEGG" id="rbu:PG1C_02920"/>
<name>A0A0C5IYA3_9PROT</name>
<protein>
    <recommendedName>
        <fullName evidence="1">AbiEi antitoxin C-terminal domain-containing protein</fullName>
    </recommendedName>
</protein>
<dbReference type="STRING" id="1565605.PG1C_02920"/>
<dbReference type="Proteomes" id="UP000061603">
    <property type="component" value="Chromosome"/>
</dbReference>
<gene>
    <name evidence="2" type="ORF">PG1C_02920</name>
</gene>
<dbReference type="Pfam" id="PF09407">
    <property type="entry name" value="AbiEi_1"/>
    <property type="match status" value="1"/>
</dbReference>
<evidence type="ECO:0000259" key="1">
    <source>
        <dbReference type="Pfam" id="PF09407"/>
    </source>
</evidence>
<proteinExistence type="predicted"/>
<evidence type="ECO:0000313" key="2">
    <source>
        <dbReference type="EMBL" id="AJP47702.1"/>
    </source>
</evidence>
<sequence length="272" mass="30466">MTSLDQFVDNRLLHGRAHFNRDEALAAVNLNPDGLTAAITRLVKKQRLANPRHGFYLILRPEDQMTGAPDPVRWIDPLMKYQGLDYRISLLRAAAFHGSSHQAAMVFQVVVPKQLRDFEIGRHRLQFLYQTSKAFAKLNQPDWLDRIKSDAGFAQVAGVELTLLDCARYFHKAAGINGVAQIAKDIGAKAEPRALAKAAAAYENSSVRRLGYLLERAGHTRQANALEPFVKKAKTAVPLDPSVKPLIESLSELHEKNARWKLVINEPVEIDF</sequence>
<feature type="domain" description="AbiEi antitoxin C-terminal" evidence="1">
    <location>
        <begin position="79"/>
        <end position="215"/>
    </location>
</feature>
<dbReference type="AlphaFoldDB" id="A0A0C5IYA3"/>
<dbReference type="HOGENOM" id="CLU_084420_1_0_4"/>
<dbReference type="InterPro" id="IPR018547">
    <property type="entry name" value="AbiEi_C"/>
</dbReference>